<dbReference type="Proteomes" id="UP000486601">
    <property type="component" value="Unassembled WGS sequence"/>
</dbReference>
<reference evidence="5 6" key="1">
    <citation type="submission" date="2019-04" db="EMBL/GenBank/DDBJ databases">
        <title>Genome sequencing of Clostridium botulinum Groups I-IV and Clostridium butyricum.</title>
        <authorList>
            <person name="Brunt J."/>
            <person name="Van Vliet A.H.M."/>
            <person name="Stringer S.C."/>
            <person name="Carter A.T."/>
            <person name="Peck M.W."/>
        </authorList>
    </citation>
    <scope>NUCLEOTIDE SEQUENCE [LARGE SCALE GENOMIC DNA]</scope>
    <source>
        <strain evidence="5 6">IFR 18/108</strain>
    </source>
</reference>
<dbReference type="InterPro" id="IPR011991">
    <property type="entry name" value="ArsR-like_HTH"/>
</dbReference>
<dbReference type="SUPFAM" id="SSF46785">
    <property type="entry name" value="Winged helix' DNA-binding domain"/>
    <property type="match status" value="1"/>
</dbReference>
<sequence>MNKDFLNIKCNVGLTHQIIQGKWKLVILYVLSSETLRFGQLHRALPDIRQGYLAQQLKELERDGLIHREVYKQVPPKVEYSLTDIGKAFIPILQAMGVWGANYRKCLQETYLDYKSSKSE</sequence>
<evidence type="ECO:0000259" key="4">
    <source>
        <dbReference type="PROSITE" id="PS51118"/>
    </source>
</evidence>
<evidence type="ECO:0000313" key="6">
    <source>
        <dbReference type="Proteomes" id="UP000486601"/>
    </source>
</evidence>
<dbReference type="RefSeq" id="WP_040109129.1">
    <property type="nucleotide sequence ID" value="NZ_CP082943.1"/>
</dbReference>
<dbReference type="PANTHER" id="PTHR33204:SF29">
    <property type="entry name" value="TRANSCRIPTIONAL REGULATOR"/>
    <property type="match status" value="1"/>
</dbReference>
<evidence type="ECO:0000256" key="2">
    <source>
        <dbReference type="ARBA" id="ARBA00023125"/>
    </source>
</evidence>
<dbReference type="EMBL" id="SXCS01000003">
    <property type="protein sequence ID" value="NFR61136.1"/>
    <property type="molecule type" value="Genomic_DNA"/>
</dbReference>
<dbReference type="InterPro" id="IPR002577">
    <property type="entry name" value="HTH_HxlR"/>
</dbReference>
<dbReference type="Pfam" id="PF01638">
    <property type="entry name" value="HxlR"/>
    <property type="match status" value="1"/>
</dbReference>
<evidence type="ECO:0000256" key="1">
    <source>
        <dbReference type="ARBA" id="ARBA00023015"/>
    </source>
</evidence>
<accession>A0A7X5P842</accession>
<evidence type="ECO:0000256" key="3">
    <source>
        <dbReference type="ARBA" id="ARBA00023163"/>
    </source>
</evidence>
<dbReference type="PROSITE" id="PS51118">
    <property type="entry name" value="HTH_HXLR"/>
    <property type="match status" value="1"/>
</dbReference>
<dbReference type="PANTHER" id="PTHR33204">
    <property type="entry name" value="TRANSCRIPTIONAL REGULATOR, MARR FAMILY"/>
    <property type="match status" value="1"/>
</dbReference>
<dbReference type="CDD" id="cd00090">
    <property type="entry name" value="HTH_ARSR"/>
    <property type="match status" value="1"/>
</dbReference>
<keyword evidence="1" id="KW-0805">Transcription regulation</keyword>
<dbReference type="InterPro" id="IPR036390">
    <property type="entry name" value="WH_DNA-bd_sf"/>
</dbReference>
<keyword evidence="3" id="KW-0804">Transcription</keyword>
<dbReference type="InterPro" id="IPR036388">
    <property type="entry name" value="WH-like_DNA-bd_sf"/>
</dbReference>
<feature type="domain" description="HTH hxlR-type" evidence="4">
    <location>
        <begin position="10"/>
        <end position="108"/>
    </location>
</feature>
<protein>
    <submittedName>
        <fullName evidence="5">Winged helix-turn-helix transcriptional regulator</fullName>
    </submittedName>
</protein>
<dbReference type="AlphaFoldDB" id="A0A7X5P842"/>
<keyword evidence="2" id="KW-0238">DNA-binding</keyword>
<comment type="caution">
    <text evidence="5">The sequence shown here is derived from an EMBL/GenBank/DDBJ whole genome shotgun (WGS) entry which is preliminary data.</text>
</comment>
<name>A0A7X5P842_CLOSG</name>
<gene>
    <name evidence="5" type="ORF">FDF70_06410</name>
</gene>
<organism evidence="5 6">
    <name type="scientific">Clostridium sporogenes</name>
    <dbReference type="NCBI Taxonomy" id="1509"/>
    <lineage>
        <taxon>Bacteria</taxon>
        <taxon>Bacillati</taxon>
        <taxon>Bacillota</taxon>
        <taxon>Clostridia</taxon>
        <taxon>Eubacteriales</taxon>
        <taxon>Clostridiaceae</taxon>
        <taxon>Clostridium</taxon>
    </lineage>
</organism>
<dbReference type="GO" id="GO:0003677">
    <property type="term" value="F:DNA binding"/>
    <property type="evidence" value="ECO:0007669"/>
    <property type="project" value="UniProtKB-KW"/>
</dbReference>
<proteinExistence type="predicted"/>
<evidence type="ECO:0000313" key="5">
    <source>
        <dbReference type="EMBL" id="NFR61136.1"/>
    </source>
</evidence>
<dbReference type="Gene3D" id="1.10.10.10">
    <property type="entry name" value="Winged helix-like DNA-binding domain superfamily/Winged helix DNA-binding domain"/>
    <property type="match status" value="1"/>
</dbReference>